<dbReference type="GO" id="GO:0046872">
    <property type="term" value="F:metal ion binding"/>
    <property type="evidence" value="ECO:0007669"/>
    <property type="project" value="UniProtKB-KW"/>
</dbReference>
<accession>A0A9D9E7P9</accession>
<evidence type="ECO:0000256" key="10">
    <source>
        <dbReference type="ARBA" id="ARBA00032873"/>
    </source>
</evidence>
<dbReference type="SUPFAM" id="SSF48576">
    <property type="entry name" value="Terpenoid synthases"/>
    <property type="match status" value="1"/>
</dbReference>
<reference evidence="13" key="2">
    <citation type="journal article" date="2021" name="PeerJ">
        <title>Extensive microbial diversity within the chicken gut microbiome revealed by metagenomics and culture.</title>
        <authorList>
            <person name="Gilroy R."/>
            <person name="Ravi A."/>
            <person name="Getino M."/>
            <person name="Pursley I."/>
            <person name="Horton D.L."/>
            <person name="Alikhan N.F."/>
            <person name="Baker D."/>
            <person name="Gharbi K."/>
            <person name="Hall N."/>
            <person name="Watson M."/>
            <person name="Adriaenssens E.M."/>
            <person name="Foster-Nyarko E."/>
            <person name="Jarju S."/>
            <person name="Secka A."/>
            <person name="Antonio M."/>
            <person name="Oren A."/>
            <person name="Chaudhuri R.R."/>
            <person name="La Ragione R."/>
            <person name="Hildebrand F."/>
            <person name="Pallen M.J."/>
        </authorList>
    </citation>
    <scope>NUCLEOTIDE SEQUENCE</scope>
    <source>
        <strain evidence="13">C6-149</strain>
    </source>
</reference>
<keyword evidence="7" id="KW-0460">Magnesium</keyword>
<dbReference type="SFLD" id="SFLDG01017">
    <property type="entry name" value="Polyprenyl_Transferase_Like"/>
    <property type="match status" value="1"/>
</dbReference>
<dbReference type="InterPro" id="IPR000092">
    <property type="entry name" value="Polyprenyl_synt"/>
</dbReference>
<dbReference type="GO" id="GO:0004337">
    <property type="term" value="F:(2E,6E)-farnesyl diphosphate synthase activity"/>
    <property type="evidence" value="ECO:0007669"/>
    <property type="project" value="UniProtKB-EC"/>
</dbReference>
<dbReference type="EC" id="2.5.1.10" evidence="3"/>
<evidence type="ECO:0000256" key="5">
    <source>
        <dbReference type="ARBA" id="ARBA00022679"/>
    </source>
</evidence>
<dbReference type="InterPro" id="IPR008949">
    <property type="entry name" value="Isoprenoid_synthase_dom_sf"/>
</dbReference>
<dbReference type="PROSITE" id="PS00444">
    <property type="entry name" value="POLYPRENYL_SYNTHASE_2"/>
    <property type="match status" value="1"/>
</dbReference>
<protein>
    <recommendedName>
        <fullName evidence="4">Farnesyl diphosphate synthase</fullName>
        <ecNumber evidence="3">2.5.1.10</ecNumber>
    </recommendedName>
    <alternativeName>
        <fullName evidence="10">(2E,6E)-farnesyl diphosphate synthase</fullName>
    </alternativeName>
    <alternativeName>
        <fullName evidence="9">Geranyltranstransferase</fullName>
    </alternativeName>
</protein>
<keyword evidence="8" id="KW-0414">Isoprene biosynthesis</keyword>
<evidence type="ECO:0000256" key="7">
    <source>
        <dbReference type="ARBA" id="ARBA00022842"/>
    </source>
</evidence>
<dbReference type="PANTHER" id="PTHR43281">
    <property type="entry name" value="FARNESYL DIPHOSPHATE SYNTHASE"/>
    <property type="match status" value="1"/>
</dbReference>
<organism evidence="13 14">
    <name type="scientific">Candidatus Gallilactobacillus intestinavium</name>
    <dbReference type="NCBI Taxonomy" id="2840838"/>
    <lineage>
        <taxon>Bacteria</taxon>
        <taxon>Bacillati</taxon>
        <taxon>Bacillota</taxon>
        <taxon>Bacilli</taxon>
        <taxon>Lactobacillales</taxon>
        <taxon>Lactobacillaceae</taxon>
        <taxon>Lactobacillaceae incertae sedis</taxon>
        <taxon>Candidatus Gallilactobacillus</taxon>
    </lineage>
</organism>
<evidence type="ECO:0000256" key="3">
    <source>
        <dbReference type="ARBA" id="ARBA00012439"/>
    </source>
</evidence>
<dbReference type="InterPro" id="IPR033749">
    <property type="entry name" value="Polyprenyl_synt_CS"/>
</dbReference>
<dbReference type="GO" id="GO:0016114">
    <property type="term" value="P:terpenoid biosynthetic process"/>
    <property type="evidence" value="ECO:0007669"/>
    <property type="project" value="UniProtKB-ARBA"/>
</dbReference>
<dbReference type="InterPro" id="IPR053378">
    <property type="entry name" value="Prenyl_diphosphate_synthase"/>
</dbReference>
<sequence>MKKINLQSLIDEYVPQINDFLVSKLKTAGSEATLIDSMSYSVMAGGKRLRPLLCICTFLALHQKIDSDKIQLASAIELLHTYSLIHDDLPSMDNDDLRRGKPTNHKKYGEAMAILAGDGLQALAFDWMATTHFSNEVKINAIKQFAEAVGPKGMVSGQSRDIVSTGKKISLPELKKLHSEKTGALINFAIKVSGIVSNANEDIISLLNEFGNYYGLAFQIYDDILDVTKTSAELGKTANKDLVEGKNTYPTLLGMKETQVELKKVLSKLDDVLNQLSLLDVNTDYLAAFIDYFK</sequence>
<dbReference type="PROSITE" id="PS00723">
    <property type="entry name" value="POLYPRENYL_SYNTHASE_1"/>
    <property type="match status" value="1"/>
</dbReference>
<reference evidence="13" key="1">
    <citation type="submission" date="2020-10" db="EMBL/GenBank/DDBJ databases">
        <authorList>
            <person name="Gilroy R."/>
        </authorList>
    </citation>
    <scope>NUCLEOTIDE SEQUENCE</scope>
    <source>
        <strain evidence="13">C6-149</strain>
    </source>
</reference>
<evidence type="ECO:0000256" key="11">
    <source>
        <dbReference type="ARBA" id="ARBA00049399"/>
    </source>
</evidence>
<evidence type="ECO:0000256" key="6">
    <source>
        <dbReference type="ARBA" id="ARBA00022723"/>
    </source>
</evidence>
<comment type="catalytic activity">
    <reaction evidence="11">
        <text>isopentenyl diphosphate + (2E)-geranyl diphosphate = (2E,6E)-farnesyl diphosphate + diphosphate</text>
        <dbReference type="Rhea" id="RHEA:19361"/>
        <dbReference type="ChEBI" id="CHEBI:33019"/>
        <dbReference type="ChEBI" id="CHEBI:58057"/>
        <dbReference type="ChEBI" id="CHEBI:128769"/>
        <dbReference type="ChEBI" id="CHEBI:175763"/>
        <dbReference type="EC" id="2.5.1.10"/>
    </reaction>
</comment>
<evidence type="ECO:0000256" key="8">
    <source>
        <dbReference type="ARBA" id="ARBA00023229"/>
    </source>
</evidence>
<dbReference type="Gene3D" id="1.10.600.10">
    <property type="entry name" value="Farnesyl Diphosphate Synthase"/>
    <property type="match status" value="1"/>
</dbReference>
<dbReference type="NCBIfam" id="NF045485">
    <property type="entry name" value="FPPsyn"/>
    <property type="match status" value="1"/>
</dbReference>
<dbReference type="SFLD" id="SFLDS00005">
    <property type="entry name" value="Isoprenoid_Synthase_Type_I"/>
    <property type="match status" value="1"/>
</dbReference>
<dbReference type="GO" id="GO:0005737">
    <property type="term" value="C:cytoplasm"/>
    <property type="evidence" value="ECO:0007669"/>
    <property type="project" value="UniProtKB-ARBA"/>
</dbReference>
<evidence type="ECO:0000256" key="2">
    <source>
        <dbReference type="ARBA" id="ARBA00006706"/>
    </source>
</evidence>
<name>A0A9D9E7P9_9LACO</name>
<evidence type="ECO:0000256" key="4">
    <source>
        <dbReference type="ARBA" id="ARBA00015100"/>
    </source>
</evidence>
<comment type="cofactor">
    <cofactor evidence="1">
        <name>Mg(2+)</name>
        <dbReference type="ChEBI" id="CHEBI:18420"/>
    </cofactor>
</comment>
<dbReference type="PANTHER" id="PTHR43281:SF1">
    <property type="entry name" value="FARNESYL DIPHOSPHATE SYNTHASE"/>
    <property type="match status" value="1"/>
</dbReference>
<evidence type="ECO:0000256" key="9">
    <source>
        <dbReference type="ARBA" id="ARBA00032380"/>
    </source>
</evidence>
<gene>
    <name evidence="13" type="ORF">IAA89_05720</name>
</gene>
<evidence type="ECO:0000256" key="1">
    <source>
        <dbReference type="ARBA" id="ARBA00001946"/>
    </source>
</evidence>
<keyword evidence="6" id="KW-0479">Metal-binding</keyword>
<keyword evidence="5 12" id="KW-0808">Transferase</keyword>
<evidence type="ECO:0000313" key="13">
    <source>
        <dbReference type="EMBL" id="MBO8441910.1"/>
    </source>
</evidence>
<proteinExistence type="inferred from homology"/>
<dbReference type="Pfam" id="PF00348">
    <property type="entry name" value="polyprenyl_synt"/>
    <property type="match status" value="1"/>
</dbReference>
<comment type="similarity">
    <text evidence="2 12">Belongs to the FPP/GGPP synthase family.</text>
</comment>
<evidence type="ECO:0000313" key="14">
    <source>
        <dbReference type="Proteomes" id="UP000823614"/>
    </source>
</evidence>
<dbReference type="CDD" id="cd00685">
    <property type="entry name" value="Trans_IPPS_HT"/>
    <property type="match status" value="1"/>
</dbReference>
<dbReference type="FunFam" id="1.10.600.10:FF:000001">
    <property type="entry name" value="Geranylgeranyl diphosphate synthase"/>
    <property type="match status" value="1"/>
</dbReference>
<dbReference type="Proteomes" id="UP000823614">
    <property type="component" value="Unassembled WGS sequence"/>
</dbReference>
<evidence type="ECO:0000256" key="12">
    <source>
        <dbReference type="RuleBase" id="RU004466"/>
    </source>
</evidence>
<comment type="caution">
    <text evidence="13">The sequence shown here is derived from an EMBL/GenBank/DDBJ whole genome shotgun (WGS) entry which is preliminary data.</text>
</comment>
<dbReference type="AlphaFoldDB" id="A0A9D9E7P9"/>
<dbReference type="EMBL" id="JADIMP010000093">
    <property type="protein sequence ID" value="MBO8441910.1"/>
    <property type="molecule type" value="Genomic_DNA"/>
</dbReference>